<proteinExistence type="predicted"/>
<dbReference type="Gene3D" id="1.10.238.10">
    <property type="entry name" value="EF-hand"/>
    <property type="match status" value="1"/>
</dbReference>
<dbReference type="PROSITE" id="PS00018">
    <property type="entry name" value="EF_HAND_1"/>
    <property type="match status" value="2"/>
</dbReference>
<evidence type="ECO:0000256" key="1">
    <source>
        <dbReference type="ARBA" id="ARBA00022837"/>
    </source>
</evidence>
<dbReference type="InterPro" id="IPR002048">
    <property type="entry name" value="EF_hand_dom"/>
</dbReference>
<gene>
    <name evidence="4" type="ORF">BRAN1462_LOCUS45169</name>
</gene>
<name>A0A7S2PWA0_9DINO</name>
<dbReference type="InterPro" id="IPR011992">
    <property type="entry name" value="EF-hand-dom_pair"/>
</dbReference>
<dbReference type="SMART" id="SM00054">
    <property type="entry name" value="EFh"/>
    <property type="match status" value="2"/>
</dbReference>
<evidence type="ECO:0000313" key="4">
    <source>
        <dbReference type="EMBL" id="CAD9620807.1"/>
    </source>
</evidence>
<dbReference type="InterPro" id="IPR018247">
    <property type="entry name" value="EF_Hand_1_Ca_BS"/>
</dbReference>
<dbReference type="GO" id="GO:0005509">
    <property type="term" value="F:calcium ion binding"/>
    <property type="evidence" value="ECO:0007669"/>
    <property type="project" value="InterPro"/>
</dbReference>
<evidence type="ECO:0000259" key="3">
    <source>
        <dbReference type="PROSITE" id="PS50222"/>
    </source>
</evidence>
<accession>A0A7S2PWA0</accession>
<dbReference type="EMBL" id="HBGW01070791">
    <property type="protein sequence ID" value="CAD9620807.1"/>
    <property type="molecule type" value="Transcribed_RNA"/>
</dbReference>
<keyword evidence="1" id="KW-0106">Calcium</keyword>
<feature type="region of interest" description="Disordered" evidence="2">
    <location>
        <begin position="165"/>
        <end position="207"/>
    </location>
</feature>
<protein>
    <recommendedName>
        <fullName evidence="3">EF-hand domain-containing protein</fullName>
    </recommendedName>
</protein>
<dbReference type="PROSITE" id="PS50222">
    <property type="entry name" value="EF_HAND_2"/>
    <property type="match status" value="2"/>
</dbReference>
<organism evidence="4">
    <name type="scientific">Zooxanthella nutricula</name>
    <dbReference type="NCBI Taxonomy" id="1333877"/>
    <lineage>
        <taxon>Eukaryota</taxon>
        <taxon>Sar</taxon>
        <taxon>Alveolata</taxon>
        <taxon>Dinophyceae</taxon>
        <taxon>Peridiniales</taxon>
        <taxon>Peridiniales incertae sedis</taxon>
        <taxon>Zooxanthella</taxon>
    </lineage>
</organism>
<feature type="domain" description="EF-hand" evidence="3">
    <location>
        <begin position="124"/>
        <end position="159"/>
    </location>
</feature>
<evidence type="ECO:0000256" key="2">
    <source>
        <dbReference type="SAM" id="MobiDB-lite"/>
    </source>
</evidence>
<dbReference type="AlphaFoldDB" id="A0A7S2PWA0"/>
<sequence length="207" mass="23610">MIGYTDDELIEWRQHFDELAKEEMIDFPAFEQFVKRKFEDVMDESSLARQVQYLWEKFDRDGSNNIDFGEFIEAGLAFDVLAAKDHIRSSPDGILGTFQRYAEDGFMSEPGFFQLMCDYRFFVATATDVRKLVKVADEDRDGLVNLQDFTRWCESCEFELETKSQRKKRLAMANSGDDDELGAGSAAGAGGLGGRRRVPMPPPEPQD</sequence>
<reference evidence="4" key="1">
    <citation type="submission" date="2021-01" db="EMBL/GenBank/DDBJ databases">
        <authorList>
            <person name="Corre E."/>
            <person name="Pelletier E."/>
            <person name="Niang G."/>
            <person name="Scheremetjew M."/>
            <person name="Finn R."/>
            <person name="Kale V."/>
            <person name="Holt S."/>
            <person name="Cochrane G."/>
            <person name="Meng A."/>
            <person name="Brown T."/>
            <person name="Cohen L."/>
        </authorList>
    </citation>
    <scope>NUCLEOTIDE SEQUENCE</scope>
    <source>
        <strain evidence="4">RCC3387</strain>
    </source>
</reference>
<dbReference type="SUPFAM" id="SSF47473">
    <property type="entry name" value="EF-hand"/>
    <property type="match status" value="1"/>
</dbReference>
<feature type="domain" description="EF-hand" evidence="3">
    <location>
        <begin position="46"/>
        <end position="81"/>
    </location>
</feature>